<dbReference type="AlphaFoldDB" id="A0A438EZ37"/>
<dbReference type="GO" id="GO:0005506">
    <property type="term" value="F:iron ion binding"/>
    <property type="evidence" value="ECO:0007669"/>
    <property type="project" value="InterPro"/>
</dbReference>
<dbReference type="GO" id="GO:0020037">
    <property type="term" value="F:heme binding"/>
    <property type="evidence" value="ECO:0007669"/>
    <property type="project" value="InterPro"/>
</dbReference>
<keyword evidence="6" id="KW-0472">Membrane</keyword>
<dbReference type="PROSITE" id="PS00086">
    <property type="entry name" value="CYTOCHROME_P450"/>
    <property type="match status" value="1"/>
</dbReference>
<name>A0A438EZ37_VITVI</name>
<dbReference type="Gene3D" id="1.10.630.10">
    <property type="entry name" value="Cytochrome P450"/>
    <property type="match status" value="1"/>
</dbReference>
<keyword evidence="4 5" id="KW-0349">Heme</keyword>
<dbReference type="SUPFAM" id="SSF48264">
    <property type="entry name" value="Cytochrome P450"/>
    <property type="match status" value="1"/>
</dbReference>
<proteinExistence type="inferred from homology"/>
<accession>A0A438EZ37</accession>
<dbReference type="Pfam" id="PF00067">
    <property type="entry name" value="p450"/>
    <property type="match status" value="1"/>
</dbReference>
<dbReference type="PRINTS" id="PR00385">
    <property type="entry name" value="P450"/>
</dbReference>
<evidence type="ECO:0000256" key="3">
    <source>
        <dbReference type="ARBA" id="ARBA00023004"/>
    </source>
</evidence>
<feature type="binding site" description="axial binding residue" evidence="4">
    <location>
        <position position="457"/>
    </location>
    <ligand>
        <name>heme</name>
        <dbReference type="ChEBI" id="CHEBI:30413"/>
    </ligand>
    <ligandPart>
        <name>Fe</name>
        <dbReference type="ChEBI" id="CHEBI:18248"/>
    </ligandPart>
</feature>
<gene>
    <name evidence="7" type="primary">CYP71A25_0</name>
    <name evidence="7" type="ORF">CK203_072609</name>
</gene>
<dbReference type="InterPro" id="IPR017972">
    <property type="entry name" value="Cyt_P450_CS"/>
</dbReference>
<evidence type="ECO:0000256" key="2">
    <source>
        <dbReference type="ARBA" id="ARBA00022723"/>
    </source>
</evidence>
<dbReference type="InterPro" id="IPR002401">
    <property type="entry name" value="Cyt_P450_E_grp-I"/>
</dbReference>
<sequence>MSGPIVQKFNMLLLDPLSFSLFPFFFFIVLLVRWLFSTPPTTHKTLPPSPPRLPVLGNMHQLGIYPYRSLLCLARCYGPLMLLQLGRVRTLVVSSPDAAQEIMKTHDLIFANRPKMSLGKRLLYDYKDVSVAPYGEYWRQMRSICVLHLLSNKRVQSFNTVRREEISLLIQKIEEFSSLSTSMDLSGMFMRLTNDVICRVAFGRKYSGDERGKKFRRLLGEFVELLGGFNVGDYIPWLAWVEYVNGWNAKVERVAKEFDEFLDGVVEEHLDGGTGSIAKGDNEKDFVDVLLEIQRDGTLGFSMDRDSIKALILDIFAGGTDTTYTVLEWAMTELLRHPKAMKELQNEVRGITRGKEHITEDDLEKMHYLKAVIKETLRLHPPIPLLVPRESSQDVNIMGYHIPAGTMVIINAWAMGRDPMSWDEPEEFRPERFLNTNIDFKGHDFELIPFGAGRRGCPGISFAMATNELVLANLVNKFDWALPDGARAEDLDMTECTGLTIHRKFPLLAVSTPCF</sequence>
<dbReference type="Proteomes" id="UP000288805">
    <property type="component" value="Unassembled WGS sequence"/>
</dbReference>
<comment type="cofactor">
    <cofactor evidence="4">
        <name>heme</name>
        <dbReference type="ChEBI" id="CHEBI:30413"/>
    </cofactor>
</comment>
<protein>
    <submittedName>
        <fullName evidence="7">Cytochrome P450 71A25</fullName>
    </submittedName>
</protein>
<keyword evidence="5" id="KW-0503">Monooxygenase</keyword>
<dbReference type="GO" id="GO:0004497">
    <property type="term" value="F:monooxygenase activity"/>
    <property type="evidence" value="ECO:0007669"/>
    <property type="project" value="UniProtKB-KW"/>
</dbReference>
<evidence type="ECO:0000256" key="6">
    <source>
        <dbReference type="SAM" id="Phobius"/>
    </source>
</evidence>
<evidence type="ECO:0000313" key="8">
    <source>
        <dbReference type="Proteomes" id="UP000288805"/>
    </source>
</evidence>
<keyword evidence="6" id="KW-0812">Transmembrane</keyword>
<dbReference type="CDD" id="cd11072">
    <property type="entry name" value="CYP71-like"/>
    <property type="match status" value="1"/>
</dbReference>
<dbReference type="PRINTS" id="PR00463">
    <property type="entry name" value="EP450I"/>
</dbReference>
<reference evidence="7 8" key="1">
    <citation type="journal article" date="2018" name="PLoS Genet.">
        <title>Population sequencing reveals clonal diversity and ancestral inbreeding in the grapevine cultivar Chardonnay.</title>
        <authorList>
            <person name="Roach M.J."/>
            <person name="Johnson D.L."/>
            <person name="Bohlmann J."/>
            <person name="van Vuuren H.J."/>
            <person name="Jones S.J."/>
            <person name="Pretorius I.S."/>
            <person name="Schmidt S.A."/>
            <person name="Borneman A.R."/>
        </authorList>
    </citation>
    <scope>NUCLEOTIDE SEQUENCE [LARGE SCALE GENOMIC DNA]</scope>
    <source>
        <strain evidence="8">cv. Chardonnay</strain>
        <tissue evidence="7">Leaf</tissue>
    </source>
</reference>
<organism evidence="7 8">
    <name type="scientific">Vitis vinifera</name>
    <name type="common">Grape</name>
    <dbReference type="NCBI Taxonomy" id="29760"/>
    <lineage>
        <taxon>Eukaryota</taxon>
        <taxon>Viridiplantae</taxon>
        <taxon>Streptophyta</taxon>
        <taxon>Embryophyta</taxon>
        <taxon>Tracheophyta</taxon>
        <taxon>Spermatophyta</taxon>
        <taxon>Magnoliopsida</taxon>
        <taxon>eudicotyledons</taxon>
        <taxon>Gunneridae</taxon>
        <taxon>Pentapetalae</taxon>
        <taxon>rosids</taxon>
        <taxon>Vitales</taxon>
        <taxon>Vitaceae</taxon>
        <taxon>Viteae</taxon>
        <taxon>Vitis</taxon>
    </lineage>
</organism>
<feature type="transmembrane region" description="Helical" evidence="6">
    <location>
        <begin position="12"/>
        <end position="36"/>
    </location>
</feature>
<keyword evidence="6" id="KW-1133">Transmembrane helix</keyword>
<evidence type="ECO:0000256" key="1">
    <source>
        <dbReference type="ARBA" id="ARBA00010617"/>
    </source>
</evidence>
<keyword evidence="2 4" id="KW-0479">Metal-binding</keyword>
<evidence type="ECO:0000256" key="5">
    <source>
        <dbReference type="RuleBase" id="RU000461"/>
    </source>
</evidence>
<dbReference type="GO" id="GO:0016705">
    <property type="term" value="F:oxidoreductase activity, acting on paired donors, with incorporation or reduction of molecular oxygen"/>
    <property type="evidence" value="ECO:0007669"/>
    <property type="project" value="InterPro"/>
</dbReference>
<dbReference type="PANTHER" id="PTHR47955">
    <property type="entry name" value="CYTOCHROME P450 FAMILY 71 PROTEIN"/>
    <property type="match status" value="1"/>
</dbReference>
<dbReference type="PANTHER" id="PTHR47955:SF15">
    <property type="entry name" value="CYTOCHROME P450 71A2-LIKE"/>
    <property type="match status" value="1"/>
</dbReference>
<evidence type="ECO:0000256" key="4">
    <source>
        <dbReference type="PIRSR" id="PIRSR602401-1"/>
    </source>
</evidence>
<dbReference type="EMBL" id="QGNW01001159">
    <property type="protein sequence ID" value="RVW53017.1"/>
    <property type="molecule type" value="Genomic_DNA"/>
</dbReference>
<dbReference type="InterPro" id="IPR001128">
    <property type="entry name" value="Cyt_P450"/>
</dbReference>
<dbReference type="InterPro" id="IPR036396">
    <property type="entry name" value="Cyt_P450_sf"/>
</dbReference>
<keyword evidence="5" id="KW-0560">Oxidoreductase</keyword>
<keyword evidence="3 4" id="KW-0408">Iron</keyword>
<comment type="similarity">
    <text evidence="1 5">Belongs to the cytochrome P450 family.</text>
</comment>
<comment type="caution">
    <text evidence="7">The sequence shown here is derived from an EMBL/GenBank/DDBJ whole genome shotgun (WGS) entry which is preliminary data.</text>
</comment>
<evidence type="ECO:0000313" key="7">
    <source>
        <dbReference type="EMBL" id="RVW53017.1"/>
    </source>
</evidence>
<dbReference type="FunFam" id="1.10.630.10:FF:000011">
    <property type="entry name" value="Cytochrome P450 83B1"/>
    <property type="match status" value="1"/>
</dbReference>